<keyword evidence="3" id="KW-1185">Reference proteome</keyword>
<dbReference type="Pfam" id="PF13380">
    <property type="entry name" value="CoA_binding_2"/>
    <property type="match status" value="1"/>
</dbReference>
<dbReference type="Proteomes" id="UP000682982">
    <property type="component" value="Unassembled WGS sequence"/>
</dbReference>
<dbReference type="InterPro" id="IPR003781">
    <property type="entry name" value="CoA-bd"/>
</dbReference>
<evidence type="ECO:0000313" key="3">
    <source>
        <dbReference type="Proteomes" id="UP000682982"/>
    </source>
</evidence>
<dbReference type="PANTHER" id="PTHR33303">
    <property type="entry name" value="CYTOPLASMIC PROTEIN-RELATED"/>
    <property type="match status" value="1"/>
</dbReference>
<feature type="domain" description="CoA-binding" evidence="1">
    <location>
        <begin position="11"/>
        <end position="108"/>
    </location>
</feature>
<name>A0ABS5GXA0_9BURK</name>
<dbReference type="EMBL" id="JAGSPK010000001">
    <property type="protein sequence ID" value="MBR7791075.1"/>
    <property type="molecule type" value="Genomic_DNA"/>
</dbReference>
<comment type="caution">
    <text evidence="2">The sequence shown here is derived from an EMBL/GenBank/DDBJ whole genome shotgun (WGS) entry which is preliminary data.</text>
</comment>
<protein>
    <submittedName>
        <fullName evidence="2">CoA-binding protein</fullName>
    </submittedName>
</protein>
<proteinExistence type="predicted"/>
<reference evidence="2 3" key="1">
    <citation type="submission" date="2021-04" db="EMBL/GenBank/DDBJ databases">
        <title>novel species isolated from subtropical streams in China.</title>
        <authorList>
            <person name="Lu H."/>
        </authorList>
    </citation>
    <scope>NUCLEOTIDE SEQUENCE [LARGE SCALE GENOMIC DNA]</scope>
    <source>
        <strain evidence="2 3">FT147W</strain>
    </source>
</reference>
<accession>A0ABS5GXA0</accession>
<evidence type="ECO:0000313" key="2">
    <source>
        <dbReference type="EMBL" id="MBR7791075.1"/>
    </source>
</evidence>
<dbReference type="Gene3D" id="3.40.50.720">
    <property type="entry name" value="NAD(P)-binding Rossmann-like Domain"/>
    <property type="match status" value="1"/>
</dbReference>
<evidence type="ECO:0000259" key="1">
    <source>
        <dbReference type="SMART" id="SM00881"/>
    </source>
</evidence>
<dbReference type="PANTHER" id="PTHR33303:SF2">
    <property type="entry name" value="COA-BINDING DOMAIN-CONTAINING PROTEIN"/>
    <property type="match status" value="1"/>
</dbReference>
<gene>
    <name evidence="2" type="ORF">KDM87_00580</name>
</gene>
<dbReference type="InterPro" id="IPR036291">
    <property type="entry name" value="NAD(P)-bd_dom_sf"/>
</dbReference>
<sequence length="147" mass="16139">MINDPDAISTLLKSSKNIAVVGLSPKQHRASYMVAAYMQAHGYRIIPINPGYAGDLILGEFCYPDLLEASREHSIDIVDCFRNADDIPPIAEQAMTIAATYLWMQSGIVNVAAAAALQSAGVFVVMDRCLKIEHQIRPKLFSETSNR</sequence>
<dbReference type="SUPFAM" id="SSF51735">
    <property type="entry name" value="NAD(P)-binding Rossmann-fold domains"/>
    <property type="match status" value="1"/>
</dbReference>
<dbReference type="SMART" id="SM00881">
    <property type="entry name" value="CoA_binding"/>
    <property type="match status" value="1"/>
</dbReference>
<organism evidence="2 3">
    <name type="scientific">Undibacterium rivi</name>
    <dbReference type="NCBI Taxonomy" id="2828729"/>
    <lineage>
        <taxon>Bacteria</taxon>
        <taxon>Pseudomonadati</taxon>
        <taxon>Pseudomonadota</taxon>
        <taxon>Betaproteobacteria</taxon>
        <taxon>Burkholderiales</taxon>
        <taxon>Oxalobacteraceae</taxon>
        <taxon>Undibacterium</taxon>
    </lineage>
</organism>